<dbReference type="PANTHER" id="PTHR21262">
    <property type="entry name" value="GUANOSINE-3',5'-BIS DIPHOSPHATE 3'-PYROPHOSPHOHYDROLASE"/>
    <property type="match status" value="1"/>
</dbReference>
<dbReference type="SUPFAM" id="SSF109604">
    <property type="entry name" value="HD-domain/PDEase-like"/>
    <property type="match status" value="1"/>
</dbReference>
<sequence length="719" mass="82600">MIEKLKDKIREYYKDADLSPIVKAYQLAVEAHEGQKRASGEDYIHHPIAVAYILADLQLDVATITAGILHDVIEDTPYDFEDIQKEFGEEVAILVDGVTKLGKLDFVSKEEQQAENLRKMIIAMAKDIRVILIKLADRLHNMRTMKHMPPEKQKAKAQETIEIFAPIAHRLGISAIKWELEDSSLRYLDPKGYYSLVEKVAVKRREREEYIQNVIDILNEKVEEMNIEADIQGRPKHFYSIYSKMVYKNKNFDEIFDLTAVRIIVNSIKDCYGVLGIVHTLWKPIPGRFKDYIAMPKPNMYQSLHTTVIGPKGDPVEIQIRTWEMHRIAEFGIAAHWKYKEGKDSIDDFERKLTWLRQLLEWQKELKDAREFMETLKIDLFTDEVFVFTPKGDVLSLPQGSCPIDFAYSIHSAIGNQCVGAKVNGKIVPLDYKLQNGNIIEVLTSVNSNGPSRDWLNIVRSSQAKNKIKQWFKKEKREENIQKGKEILEKDVKRQGYQFSELFKAEWVEKVLRKFNYHSVDDLYAAVGYGGLTSNQILIRLKDEYNKIHGKAKNKNILEIEQPRKSNRAKQKTFGRGIKVEGFGDIAVRFSKCCNPVPGDEILGYITRGRGVSIHRADCTNIKSLEGAQRFVDVSWDKDDQVNYQSEIQIKAKDQKGLLSNLSNILAETKTSVTAMNARTGKNDIAYINMTIEVKSATELDQLLKRFKKIKGVISTYRV</sequence>
<dbReference type="Gene3D" id="3.30.70.260">
    <property type="match status" value="1"/>
</dbReference>
<dbReference type="Pfam" id="PF13291">
    <property type="entry name" value="ACT_4"/>
    <property type="match status" value="1"/>
</dbReference>
<accession>A0AAE3HD75</accession>
<comment type="similarity">
    <text evidence="4">Belongs to the relA/spoT family.</text>
</comment>
<dbReference type="AlphaFoldDB" id="A0AAE3HD75"/>
<dbReference type="FunFam" id="3.30.460.10:FF:000001">
    <property type="entry name" value="GTP pyrophosphokinase RelA"/>
    <property type="match status" value="1"/>
</dbReference>
<dbReference type="GO" id="GO:0015969">
    <property type="term" value="P:guanosine tetraphosphate metabolic process"/>
    <property type="evidence" value="ECO:0007669"/>
    <property type="project" value="InterPro"/>
</dbReference>
<dbReference type="SUPFAM" id="SSF81301">
    <property type="entry name" value="Nucleotidyltransferase"/>
    <property type="match status" value="1"/>
</dbReference>
<dbReference type="Gene3D" id="1.10.3210.10">
    <property type="entry name" value="Hypothetical protein af1432"/>
    <property type="match status" value="1"/>
</dbReference>
<dbReference type="PROSITE" id="PS51671">
    <property type="entry name" value="ACT"/>
    <property type="match status" value="1"/>
</dbReference>
<comment type="pathway">
    <text evidence="1">Purine metabolism; ppGpp biosynthesis; ppGpp from GTP: step 1/2.</text>
</comment>
<dbReference type="InterPro" id="IPR004095">
    <property type="entry name" value="TGS"/>
</dbReference>
<comment type="catalytic activity">
    <reaction evidence="3">
        <text>GTP + ATP = guanosine 3'-diphosphate 5'-triphosphate + AMP</text>
        <dbReference type="Rhea" id="RHEA:22088"/>
        <dbReference type="ChEBI" id="CHEBI:30616"/>
        <dbReference type="ChEBI" id="CHEBI:37565"/>
        <dbReference type="ChEBI" id="CHEBI:142410"/>
        <dbReference type="ChEBI" id="CHEBI:456215"/>
        <dbReference type="EC" id="2.7.6.5"/>
    </reaction>
</comment>
<dbReference type="CDD" id="cd04876">
    <property type="entry name" value="ACT_RelA-SpoT"/>
    <property type="match status" value="1"/>
</dbReference>
<organism evidence="8 9">
    <name type="scientific">Irregularibacter muris</name>
    <dbReference type="NCBI Taxonomy" id="1796619"/>
    <lineage>
        <taxon>Bacteria</taxon>
        <taxon>Bacillati</taxon>
        <taxon>Bacillota</taxon>
        <taxon>Clostridia</taxon>
        <taxon>Eubacteriales</taxon>
        <taxon>Eubacteriaceae</taxon>
        <taxon>Irregularibacter</taxon>
    </lineage>
</organism>
<feature type="domain" description="TGS" evidence="7">
    <location>
        <begin position="383"/>
        <end position="444"/>
    </location>
</feature>
<dbReference type="PANTHER" id="PTHR21262:SF31">
    <property type="entry name" value="GTP PYROPHOSPHOKINASE"/>
    <property type="match status" value="1"/>
</dbReference>
<evidence type="ECO:0000259" key="6">
    <source>
        <dbReference type="PROSITE" id="PS51831"/>
    </source>
</evidence>
<evidence type="ECO:0000256" key="2">
    <source>
        <dbReference type="ARBA" id="ARBA00013251"/>
    </source>
</evidence>
<dbReference type="InterPro" id="IPR045865">
    <property type="entry name" value="ACT-like_dom_sf"/>
</dbReference>
<dbReference type="Pfam" id="PF04607">
    <property type="entry name" value="RelA_SpoT"/>
    <property type="match status" value="1"/>
</dbReference>
<dbReference type="InterPro" id="IPR004811">
    <property type="entry name" value="RelA/Spo_fam"/>
</dbReference>
<dbReference type="CDD" id="cd05399">
    <property type="entry name" value="NT_Rel-Spo_like"/>
    <property type="match status" value="1"/>
</dbReference>
<dbReference type="SMART" id="SM00954">
    <property type="entry name" value="RelA_SpoT"/>
    <property type="match status" value="1"/>
</dbReference>
<evidence type="ECO:0000313" key="9">
    <source>
        <dbReference type="Proteomes" id="UP001205748"/>
    </source>
</evidence>
<dbReference type="InterPro" id="IPR012675">
    <property type="entry name" value="Beta-grasp_dom_sf"/>
</dbReference>
<dbReference type="RefSeq" id="WP_257529662.1">
    <property type="nucleotide sequence ID" value="NZ_JANKAS010000002.1"/>
</dbReference>
<dbReference type="Pfam" id="PF13328">
    <property type="entry name" value="HD_4"/>
    <property type="match status" value="1"/>
</dbReference>
<feature type="domain" description="ACT" evidence="5">
    <location>
        <begin position="647"/>
        <end position="719"/>
    </location>
</feature>
<dbReference type="Pfam" id="PF19296">
    <property type="entry name" value="RelA_AH_RIS"/>
    <property type="match status" value="1"/>
</dbReference>
<keyword evidence="9" id="KW-1185">Reference proteome</keyword>
<comment type="caution">
    <text evidence="8">The sequence shown here is derived from an EMBL/GenBank/DDBJ whole genome shotgun (WGS) entry which is preliminary data.</text>
</comment>
<dbReference type="SUPFAM" id="SSF55021">
    <property type="entry name" value="ACT-like"/>
    <property type="match status" value="1"/>
</dbReference>
<dbReference type="GO" id="GO:0008728">
    <property type="term" value="F:GTP diphosphokinase activity"/>
    <property type="evidence" value="ECO:0007669"/>
    <property type="project" value="UniProtKB-EC"/>
</dbReference>
<dbReference type="InterPro" id="IPR033655">
    <property type="entry name" value="TGS_RelA/SpoT"/>
</dbReference>
<dbReference type="SMART" id="SM00471">
    <property type="entry name" value="HDc"/>
    <property type="match status" value="1"/>
</dbReference>
<dbReference type="InterPro" id="IPR043519">
    <property type="entry name" value="NT_sf"/>
</dbReference>
<reference evidence="8" key="1">
    <citation type="submission" date="2022-07" db="EMBL/GenBank/DDBJ databases">
        <title>Enhanced cultured diversity of the mouse gut microbiota enables custom-made synthetic communities.</title>
        <authorList>
            <person name="Afrizal A."/>
        </authorList>
    </citation>
    <scope>NUCLEOTIDE SEQUENCE</scope>
    <source>
        <strain evidence="8">DSM 28593</strain>
    </source>
</reference>
<dbReference type="SUPFAM" id="SSF81271">
    <property type="entry name" value="TGS-like"/>
    <property type="match status" value="1"/>
</dbReference>
<evidence type="ECO:0000313" key="8">
    <source>
        <dbReference type="EMBL" id="MCR1898206.1"/>
    </source>
</evidence>
<dbReference type="InterPro" id="IPR045600">
    <property type="entry name" value="RelA/SpoT_AH_RIS"/>
</dbReference>
<evidence type="ECO:0000259" key="5">
    <source>
        <dbReference type="PROSITE" id="PS51671"/>
    </source>
</evidence>
<dbReference type="FunFam" id="1.10.3210.10:FF:000001">
    <property type="entry name" value="GTP pyrophosphokinase RelA"/>
    <property type="match status" value="1"/>
</dbReference>
<dbReference type="PROSITE" id="PS51831">
    <property type="entry name" value="HD"/>
    <property type="match status" value="1"/>
</dbReference>
<evidence type="ECO:0000256" key="1">
    <source>
        <dbReference type="ARBA" id="ARBA00004976"/>
    </source>
</evidence>
<evidence type="ECO:0000259" key="7">
    <source>
        <dbReference type="PROSITE" id="PS51880"/>
    </source>
</evidence>
<dbReference type="InterPro" id="IPR006674">
    <property type="entry name" value="HD_domain"/>
</dbReference>
<dbReference type="Gene3D" id="3.30.460.10">
    <property type="entry name" value="Beta Polymerase, domain 2"/>
    <property type="match status" value="1"/>
</dbReference>
<dbReference type="GO" id="GO:0005886">
    <property type="term" value="C:plasma membrane"/>
    <property type="evidence" value="ECO:0007669"/>
    <property type="project" value="TreeGrafter"/>
</dbReference>
<dbReference type="EC" id="2.7.6.5" evidence="2"/>
<dbReference type="InterPro" id="IPR003607">
    <property type="entry name" value="HD/PDEase_dom"/>
</dbReference>
<name>A0AAE3HD75_9FIRM</name>
<dbReference type="PROSITE" id="PS51880">
    <property type="entry name" value="TGS"/>
    <property type="match status" value="1"/>
</dbReference>
<dbReference type="InterPro" id="IPR012676">
    <property type="entry name" value="TGS-like"/>
</dbReference>
<dbReference type="Pfam" id="PF02824">
    <property type="entry name" value="TGS"/>
    <property type="match status" value="1"/>
</dbReference>
<comment type="function">
    <text evidence="4">In eubacteria ppGpp (guanosine 3'-diphosphate 5'-diphosphate) is a mediator of the stringent response that coordinates a variety of cellular activities in response to changes in nutritional abundance.</text>
</comment>
<dbReference type="CDD" id="cd01668">
    <property type="entry name" value="TGS_RSH"/>
    <property type="match status" value="1"/>
</dbReference>
<evidence type="ECO:0000256" key="4">
    <source>
        <dbReference type="RuleBase" id="RU003847"/>
    </source>
</evidence>
<protein>
    <recommendedName>
        <fullName evidence="2">GTP diphosphokinase</fullName>
        <ecNumber evidence="2">2.7.6.5</ecNumber>
    </recommendedName>
</protein>
<gene>
    <name evidence="8" type="ORF">NSA47_04285</name>
</gene>
<dbReference type="EMBL" id="JANKAS010000002">
    <property type="protein sequence ID" value="MCR1898206.1"/>
    <property type="molecule type" value="Genomic_DNA"/>
</dbReference>
<proteinExistence type="inferred from homology"/>
<dbReference type="InterPro" id="IPR002912">
    <property type="entry name" value="ACT_dom"/>
</dbReference>
<evidence type="ECO:0000256" key="3">
    <source>
        <dbReference type="ARBA" id="ARBA00048244"/>
    </source>
</evidence>
<feature type="domain" description="HD" evidence="6">
    <location>
        <begin position="43"/>
        <end position="142"/>
    </location>
</feature>
<dbReference type="Gene3D" id="3.10.20.30">
    <property type="match status" value="1"/>
</dbReference>
<dbReference type="Proteomes" id="UP001205748">
    <property type="component" value="Unassembled WGS sequence"/>
</dbReference>
<dbReference type="NCBIfam" id="TIGR00691">
    <property type="entry name" value="spoT_relA"/>
    <property type="match status" value="1"/>
</dbReference>
<dbReference type="FunFam" id="3.10.20.30:FF:000002">
    <property type="entry name" value="GTP pyrophosphokinase (RelA/SpoT)"/>
    <property type="match status" value="1"/>
</dbReference>
<dbReference type="InterPro" id="IPR007685">
    <property type="entry name" value="RelA_SpoT"/>
</dbReference>
<dbReference type="CDD" id="cd00077">
    <property type="entry name" value="HDc"/>
    <property type="match status" value="1"/>
</dbReference>